<name>M6KBC9_LEPIR</name>
<comment type="caution">
    <text evidence="1">The sequence shown here is derived from an EMBL/GenBank/DDBJ whole genome shotgun (WGS) entry which is preliminary data.</text>
</comment>
<dbReference type="Proteomes" id="UP000012137">
    <property type="component" value="Unassembled WGS sequence"/>
</dbReference>
<dbReference type="AlphaFoldDB" id="M6KBC9"/>
<sequence length="53" mass="6295">MPIQRLYLPVSHMDPEGSQFYIPAILNFRFLNSKVVLNPHILRSNLIFLLQWN</sequence>
<protein>
    <submittedName>
        <fullName evidence="1">Uncharacterized protein</fullName>
    </submittedName>
</protein>
<evidence type="ECO:0000313" key="2">
    <source>
        <dbReference type="Proteomes" id="UP000012137"/>
    </source>
</evidence>
<dbReference type="EMBL" id="AHMZ02000122">
    <property type="protein sequence ID" value="EMN28998.1"/>
    <property type="molecule type" value="Genomic_DNA"/>
</dbReference>
<gene>
    <name evidence="1" type="ORF">LEP1GSC083_4426</name>
</gene>
<organism evidence="1 2">
    <name type="scientific">Leptospira interrogans serovar Pyrogenes str. L0374</name>
    <dbReference type="NCBI Taxonomy" id="1049928"/>
    <lineage>
        <taxon>Bacteria</taxon>
        <taxon>Pseudomonadati</taxon>
        <taxon>Spirochaetota</taxon>
        <taxon>Spirochaetia</taxon>
        <taxon>Leptospirales</taxon>
        <taxon>Leptospiraceae</taxon>
        <taxon>Leptospira</taxon>
    </lineage>
</organism>
<proteinExistence type="predicted"/>
<accession>M6KBC9</accession>
<evidence type="ECO:0000313" key="1">
    <source>
        <dbReference type="EMBL" id="EMN28998.1"/>
    </source>
</evidence>
<reference evidence="1 2" key="1">
    <citation type="submission" date="2013-01" db="EMBL/GenBank/DDBJ databases">
        <authorList>
            <person name="Harkins D.M."/>
            <person name="Durkin A.S."/>
            <person name="Brinkac L.M."/>
            <person name="Haft D.H."/>
            <person name="Selengut J.D."/>
            <person name="Sanka R."/>
            <person name="DePew J."/>
            <person name="Purushe J."/>
            <person name="Peacock S.J."/>
            <person name="Thaipadungpanit J."/>
            <person name="Wuthiekanun V.W."/>
            <person name="Day N.P."/>
            <person name="Vinetz J.M."/>
            <person name="Sutton G.G."/>
            <person name="Nierman W.C."/>
            <person name="Fouts D.E."/>
        </authorList>
    </citation>
    <scope>NUCLEOTIDE SEQUENCE [LARGE SCALE GENOMIC DNA]</scope>
    <source>
        <strain evidence="1 2">L0374</strain>
    </source>
</reference>